<keyword evidence="1" id="KW-1133">Transmembrane helix</keyword>
<feature type="transmembrane region" description="Helical" evidence="1">
    <location>
        <begin position="12"/>
        <end position="41"/>
    </location>
</feature>
<keyword evidence="3" id="KW-1185">Reference proteome</keyword>
<protein>
    <submittedName>
        <fullName evidence="4">Uncharacterized protein LOC104240374</fullName>
    </submittedName>
</protein>
<gene>
    <name evidence="4" type="primary">LOC104240374</name>
</gene>
<evidence type="ECO:0000313" key="3">
    <source>
        <dbReference type="Proteomes" id="UP000189701"/>
    </source>
</evidence>
<evidence type="ECO:0000313" key="4">
    <source>
        <dbReference type="RefSeq" id="XP_009793519.1"/>
    </source>
</evidence>
<dbReference type="SUPFAM" id="SSF81383">
    <property type="entry name" value="F-box domain"/>
    <property type="match status" value="1"/>
</dbReference>
<feature type="domain" description="F-box" evidence="2">
    <location>
        <begin position="68"/>
        <end position="115"/>
    </location>
</feature>
<dbReference type="InterPro" id="IPR001810">
    <property type="entry name" value="F-box_dom"/>
</dbReference>
<accession>A0A1U7Y2Q4</accession>
<reference evidence="3" key="1">
    <citation type="journal article" date="2013" name="Genome Biol.">
        <title>Reference genomes and transcriptomes of Nicotiana sylvestris and Nicotiana tomentosiformis.</title>
        <authorList>
            <person name="Sierro N."/>
            <person name="Battey J.N."/>
            <person name="Ouadi S."/>
            <person name="Bovet L."/>
            <person name="Goepfert S."/>
            <person name="Bakaher N."/>
            <person name="Peitsch M.C."/>
            <person name="Ivanov N.V."/>
        </authorList>
    </citation>
    <scope>NUCLEOTIDE SEQUENCE [LARGE SCALE GENOMIC DNA]</scope>
</reference>
<name>A0A1U7Y2Q4_NICSY</name>
<dbReference type="STRING" id="4096.A0A1U7Y2Q4"/>
<dbReference type="AlphaFoldDB" id="A0A1U7Y2Q4"/>
<dbReference type="Proteomes" id="UP000189701">
    <property type="component" value="Unplaced"/>
</dbReference>
<organism evidence="3 4">
    <name type="scientific">Nicotiana sylvestris</name>
    <name type="common">Wood tobacco</name>
    <name type="synonym">South American tobacco</name>
    <dbReference type="NCBI Taxonomy" id="4096"/>
    <lineage>
        <taxon>Eukaryota</taxon>
        <taxon>Viridiplantae</taxon>
        <taxon>Streptophyta</taxon>
        <taxon>Embryophyta</taxon>
        <taxon>Tracheophyta</taxon>
        <taxon>Spermatophyta</taxon>
        <taxon>Magnoliopsida</taxon>
        <taxon>eudicotyledons</taxon>
        <taxon>Gunneridae</taxon>
        <taxon>Pentapetalae</taxon>
        <taxon>asterids</taxon>
        <taxon>lamiids</taxon>
        <taxon>Solanales</taxon>
        <taxon>Solanaceae</taxon>
        <taxon>Nicotianoideae</taxon>
        <taxon>Nicotianeae</taxon>
        <taxon>Nicotiana</taxon>
    </lineage>
</organism>
<keyword evidence="1" id="KW-0812">Transmembrane</keyword>
<evidence type="ECO:0000256" key="1">
    <source>
        <dbReference type="SAM" id="Phobius"/>
    </source>
</evidence>
<evidence type="ECO:0000259" key="2">
    <source>
        <dbReference type="PROSITE" id="PS50181"/>
    </source>
</evidence>
<dbReference type="InterPro" id="IPR036047">
    <property type="entry name" value="F-box-like_dom_sf"/>
</dbReference>
<dbReference type="PROSITE" id="PS50181">
    <property type="entry name" value="FBOX"/>
    <property type="match status" value="1"/>
</dbReference>
<keyword evidence="1" id="KW-0472">Membrane</keyword>
<reference evidence="4" key="2">
    <citation type="submission" date="2025-08" db="UniProtKB">
        <authorList>
            <consortium name="RefSeq"/>
        </authorList>
    </citation>
    <scope>IDENTIFICATION</scope>
    <source>
        <tissue evidence="4">Leaf</tissue>
    </source>
</reference>
<proteinExistence type="predicted"/>
<sequence>MHVGQSEISFYVLFAIIFSFSLLLVGVILHLLTFGGIAHWLNYHGFLGKRPKSKVKKKALVEVYDAKEDYFRQLPDDVLSTILAHLTITDAVRTSILSRRKLNMVLVLTDDFDIVKISPLRRLSSSLIFECCAIEDNKGSKRKWHN</sequence>
<dbReference type="Pfam" id="PF00646">
    <property type="entry name" value="F-box"/>
    <property type="match status" value="1"/>
</dbReference>
<dbReference type="RefSeq" id="XP_009793519.1">
    <property type="nucleotide sequence ID" value="XM_009795217.1"/>
</dbReference>